<dbReference type="Proteomes" id="UP001143362">
    <property type="component" value="Unassembled WGS sequence"/>
</dbReference>
<gene>
    <name evidence="3" type="ORF">EYC98_15485</name>
</gene>
<evidence type="ECO:0000259" key="2">
    <source>
        <dbReference type="Pfam" id="PF13577"/>
    </source>
</evidence>
<name>A0ABT3TJT5_9GAMM</name>
<feature type="domain" description="SnoaL-like" evidence="2">
    <location>
        <begin position="50"/>
        <end position="171"/>
    </location>
</feature>
<feature type="region of interest" description="Disordered" evidence="1">
    <location>
        <begin position="185"/>
        <end position="209"/>
    </location>
</feature>
<dbReference type="CDD" id="cd00531">
    <property type="entry name" value="NTF2_like"/>
    <property type="match status" value="1"/>
</dbReference>
<evidence type="ECO:0000313" key="4">
    <source>
        <dbReference type="Proteomes" id="UP001143362"/>
    </source>
</evidence>
<proteinExistence type="predicted"/>
<accession>A0ABT3TJT5</accession>
<protein>
    <submittedName>
        <fullName evidence="3">Nuclear transport factor 2 family protein</fullName>
    </submittedName>
</protein>
<reference evidence="3" key="1">
    <citation type="submission" date="2019-02" db="EMBL/GenBank/DDBJ databases">
        <authorList>
            <person name="Li S.-H."/>
        </authorList>
    </citation>
    <scope>NUCLEOTIDE SEQUENCE</scope>
    <source>
        <strain evidence="3">IMCC14734</strain>
    </source>
</reference>
<feature type="compositionally biased region" description="Polar residues" evidence="1">
    <location>
        <begin position="185"/>
        <end position="195"/>
    </location>
</feature>
<dbReference type="EMBL" id="SHNN01000003">
    <property type="protein sequence ID" value="MCX2982264.1"/>
    <property type="molecule type" value="Genomic_DNA"/>
</dbReference>
<dbReference type="SUPFAM" id="SSF54427">
    <property type="entry name" value="NTF2-like"/>
    <property type="match status" value="1"/>
</dbReference>
<dbReference type="Pfam" id="PF13577">
    <property type="entry name" value="SnoaL_4"/>
    <property type="match status" value="1"/>
</dbReference>
<organism evidence="3 4">
    <name type="scientific">Candidatus Litorirhabdus singularis</name>
    <dbReference type="NCBI Taxonomy" id="2518993"/>
    <lineage>
        <taxon>Bacteria</taxon>
        <taxon>Pseudomonadati</taxon>
        <taxon>Pseudomonadota</taxon>
        <taxon>Gammaproteobacteria</taxon>
        <taxon>Cellvibrionales</taxon>
        <taxon>Halieaceae</taxon>
        <taxon>Candidatus Litorirhabdus</taxon>
    </lineage>
</organism>
<dbReference type="InterPro" id="IPR032710">
    <property type="entry name" value="NTF2-like_dom_sf"/>
</dbReference>
<evidence type="ECO:0000313" key="3">
    <source>
        <dbReference type="EMBL" id="MCX2982264.1"/>
    </source>
</evidence>
<evidence type="ECO:0000256" key="1">
    <source>
        <dbReference type="SAM" id="MobiDB-lite"/>
    </source>
</evidence>
<keyword evidence="4" id="KW-1185">Reference proteome</keyword>
<comment type="caution">
    <text evidence="3">The sequence shown here is derived from an EMBL/GenBank/DDBJ whole genome shotgun (WGS) entry which is preliminary data.</text>
</comment>
<sequence length="209" mass="23970">MMPRVWAQKLMPQCHWKYRIEPILHLSGIPPRLTHGVNGAKPMSDSEWHELRAQQAIRDTLYRYCRGLDRMDKAMAYAVFSETCQVNYHGMYTGSGHGFVDWVWEAHAGMQRHSHQITNCLIEVDGSRATSESYVTVALWTKPPETQEIVCKGRYLDRWQCDNGHWSIVQREHVLDLQSTNGVPDISAPNSVGSRDSQDASYGFSRFKS</sequence>
<dbReference type="Gene3D" id="3.10.450.50">
    <property type="match status" value="1"/>
</dbReference>
<dbReference type="InterPro" id="IPR037401">
    <property type="entry name" value="SnoaL-like"/>
</dbReference>